<reference evidence="2 3" key="1">
    <citation type="submission" date="2020-12" db="EMBL/GenBank/DDBJ databases">
        <title>WGS of Thermoactinomyces spp.</title>
        <authorList>
            <person name="Cheng K."/>
        </authorList>
    </citation>
    <scope>NUCLEOTIDE SEQUENCE [LARGE SCALE GENOMIC DNA]</scope>
    <source>
        <strain evidence="3">CICC 10671\DSM 43846</strain>
    </source>
</reference>
<dbReference type="Proteomes" id="UP000633619">
    <property type="component" value="Unassembled WGS sequence"/>
</dbReference>
<comment type="caution">
    <text evidence="2">The sequence shown here is derived from an EMBL/GenBank/DDBJ whole genome shotgun (WGS) entry which is preliminary data.</text>
</comment>
<evidence type="ECO:0000256" key="1">
    <source>
        <dbReference type="SAM" id="MobiDB-lite"/>
    </source>
</evidence>
<name>A0A8I1ADD7_THEIN</name>
<dbReference type="EMBL" id="JAECVW010000006">
    <property type="protein sequence ID" value="MBH8595811.1"/>
    <property type="molecule type" value="Genomic_DNA"/>
</dbReference>
<keyword evidence="3" id="KW-1185">Reference proteome</keyword>
<feature type="compositionally biased region" description="Basic and acidic residues" evidence="1">
    <location>
        <begin position="59"/>
        <end position="71"/>
    </location>
</feature>
<accession>A0A8I1ADD7</accession>
<proteinExistence type="predicted"/>
<evidence type="ECO:0000313" key="3">
    <source>
        <dbReference type="Proteomes" id="UP000633619"/>
    </source>
</evidence>
<sequence>MDVFQRFVQQNVDQVQTAKSERVVILPRELERSFEHYCRKRNLSFNEALVKLMEEACKSEQKGKKDQKKDEQEPDAALFMNDAL</sequence>
<protein>
    <submittedName>
        <fullName evidence="2">Uncharacterized protein</fullName>
    </submittedName>
</protein>
<feature type="region of interest" description="Disordered" evidence="1">
    <location>
        <begin position="59"/>
        <end position="84"/>
    </location>
</feature>
<evidence type="ECO:0000313" key="2">
    <source>
        <dbReference type="EMBL" id="MBH8595811.1"/>
    </source>
</evidence>
<organism evidence="2 3">
    <name type="scientific">Thermoactinomyces intermedius</name>
    <dbReference type="NCBI Taxonomy" id="2024"/>
    <lineage>
        <taxon>Bacteria</taxon>
        <taxon>Bacillati</taxon>
        <taxon>Bacillota</taxon>
        <taxon>Bacilli</taxon>
        <taxon>Bacillales</taxon>
        <taxon>Thermoactinomycetaceae</taxon>
        <taxon>Thermoactinomyces</taxon>
    </lineage>
</organism>
<dbReference type="RefSeq" id="WP_181732231.1">
    <property type="nucleotide sequence ID" value="NZ_JACEIR010000006.1"/>
</dbReference>
<dbReference type="AlphaFoldDB" id="A0A8I1ADD7"/>
<gene>
    <name evidence="2" type="ORF">I8U20_10755</name>
</gene>